<dbReference type="Proteomes" id="UP001142393">
    <property type="component" value="Unassembled WGS sequence"/>
</dbReference>
<sequence length="241" mass="27081">MPIEECGNMINMMLDYTQRTGDISLVKAYSKHLNQWAEYLVANTLFPVNQLTTVDFDGPLPNQTNLAIKGIIGIQAMSVISKKYLGDVESANSYNSTAASYLKTWQSYATSSNGTHLVLEYGYQSGDVLAFNLAMDKLLGLNFIPDSVNSMQSTYYENHLAKYGFPLDSRRTALYKLYIAGFPAANRRPLSQIDLTTLQVQAVPTKIVLWLEETLHYFFVSQIAMTFLNKIYQYVQGLTSS</sequence>
<reference evidence="2 3" key="1">
    <citation type="journal article" date="2023" name="Proc. Natl. Acad. Sci. U.S.A.">
        <title>A global phylogenomic analysis of the shiitake genus Lentinula.</title>
        <authorList>
            <person name="Sierra-Patev S."/>
            <person name="Min B."/>
            <person name="Naranjo-Ortiz M."/>
            <person name="Looney B."/>
            <person name="Konkel Z."/>
            <person name="Slot J.C."/>
            <person name="Sakamoto Y."/>
            <person name="Steenwyk J.L."/>
            <person name="Rokas A."/>
            <person name="Carro J."/>
            <person name="Camarero S."/>
            <person name="Ferreira P."/>
            <person name="Molpeceres G."/>
            <person name="Ruiz-Duenas F.J."/>
            <person name="Serrano A."/>
            <person name="Henrissat B."/>
            <person name="Drula E."/>
            <person name="Hughes K.W."/>
            <person name="Mata J.L."/>
            <person name="Ishikawa N.K."/>
            <person name="Vargas-Isla R."/>
            <person name="Ushijima S."/>
            <person name="Smith C.A."/>
            <person name="Donoghue J."/>
            <person name="Ahrendt S."/>
            <person name="Andreopoulos W."/>
            <person name="He G."/>
            <person name="LaButti K."/>
            <person name="Lipzen A."/>
            <person name="Ng V."/>
            <person name="Riley R."/>
            <person name="Sandor L."/>
            <person name="Barry K."/>
            <person name="Martinez A.T."/>
            <person name="Xiao Y."/>
            <person name="Gibbons J.G."/>
            <person name="Terashima K."/>
            <person name="Grigoriev I.V."/>
            <person name="Hibbett D."/>
        </authorList>
    </citation>
    <scope>NUCLEOTIDE SEQUENCE [LARGE SCALE GENOMIC DNA]</scope>
    <source>
        <strain evidence="2 3">TFB7810</strain>
    </source>
</reference>
<dbReference type="Pfam" id="PF16335">
    <property type="entry name" value="GtaA_6_Hairpin"/>
    <property type="match status" value="1"/>
</dbReference>
<accession>A0A9W8NU43</accession>
<dbReference type="AlphaFoldDB" id="A0A9W8NU43"/>
<dbReference type="PANTHER" id="PTHR31987:SF1">
    <property type="entry name" value="GLUTAMINASE A"/>
    <property type="match status" value="1"/>
</dbReference>
<evidence type="ECO:0000259" key="1">
    <source>
        <dbReference type="Pfam" id="PF16335"/>
    </source>
</evidence>
<feature type="domain" description="Glutaminase A central" evidence="1">
    <location>
        <begin position="1"/>
        <end position="173"/>
    </location>
</feature>
<organism evidence="2 3">
    <name type="scientific">Lentinula detonsa</name>
    <dbReference type="NCBI Taxonomy" id="2804962"/>
    <lineage>
        <taxon>Eukaryota</taxon>
        <taxon>Fungi</taxon>
        <taxon>Dikarya</taxon>
        <taxon>Basidiomycota</taxon>
        <taxon>Agaricomycotina</taxon>
        <taxon>Agaricomycetes</taxon>
        <taxon>Agaricomycetidae</taxon>
        <taxon>Agaricales</taxon>
        <taxon>Marasmiineae</taxon>
        <taxon>Omphalotaceae</taxon>
        <taxon>Lentinula</taxon>
    </lineage>
</organism>
<gene>
    <name evidence="2" type="ORF">DFH05DRAFT_370694</name>
</gene>
<evidence type="ECO:0000313" key="2">
    <source>
        <dbReference type="EMBL" id="KAJ3740822.1"/>
    </source>
</evidence>
<protein>
    <recommendedName>
        <fullName evidence="1">Glutaminase A central domain-containing protein</fullName>
    </recommendedName>
</protein>
<dbReference type="PANTHER" id="PTHR31987">
    <property type="entry name" value="GLUTAMINASE A-RELATED"/>
    <property type="match status" value="1"/>
</dbReference>
<proteinExistence type="predicted"/>
<dbReference type="InterPro" id="IPR032514">
    <property type="entry name" value="GtaA_central"/>
</dbReference>
<dbReference type="InterPro" id="IPR052743">
    <property type="entry name" value="Glutaminase_GtaA"/>
</dbReference>
<evidence type="ECO:0000313" key="3">
    <source>
        <dbReference type="Proteomes" id="UP001142393"/>
    </source>
</evidence>
<comment type="caution">
    <text evidence="2">The sequence shown here is derived from an EMBL/GenBank/DDBJ whole genome shotgun (WGS) entry which is preliminary data.</text>
</comment>
<dbReference type="EMBL" id="JANVFU010000013">
    <property type="protein sequence ID" value="KAJ3740822.1"/>
    <property type="molecule type" value="Genomic_DNA"/>
</dbReference>
<keyword evidence="3" id="KW-1185">Reference proteome</keyword>
<name>A0A9W8NU43_9AGAR</name>